<evidence type="ECO:0000313" key="1">
    <source>
        <dbReference type="EMBL" id="SFR45102.1"/>
    </source>
</evidence>
<gene>
    <name evidence="1" type="ORF">SAMN04490243_1667</name>
</gene>
<dbReference type="PANTHER" id="PTHR37804">
    <property type="entry name" value="CDAA REGULATORY PROTEIN CDAR"/>
    <property type="match status" value="1"/>
</dbReference>
<reference evidence="1 2" key="1">
    <citation type="submission" date="2016-10" db="EMBL/GenBank/DDBJ databases">
        <authorList>
            <person name="de Groot N.N."/>
        </authorList>
    </citation>
    <scope>NUCLEOTIDE SEQUENCE [LARGE SCALE GENOMIC DNA]</scope>
    <source>
        <strain evidence="1 2">DSM 21019</strain>
    </source>
</reference>
<dbReference type="AlphaFoldDB" id="A0A1I6GSC0"/>
<dbReference type="Pfam" id="PF07949">
    <property type="entry name" value="YbbR"/>
    <property type="match status" value="1"/>
</dbReference>
<protein>
    <recommendedName>
        <fullName evidence="3">YbbR-like protein</fullName>
    </recommendedName>
</protein>
<evidence type="ECO:0008006" key="3">
    <source>
        <dbReference type="Google" id="ProtNLM"/>
    </source>
</evidence>
<accession>A0A1I6GSC0</accession>
<dbReference type="OrthoDB" id="1150187at2"/>
<dbReference type="Gene3D" id="2.170.120.30">
    <property type="match status" value="1"/>
</dbReference>
<dbReference type="InterPro" id="IPR012505">
    <property type="entry name" value="YbbR"/>
</dbReference>
<name>A0A1I6GSC0_9FLAO</name>
<organism evidence="1 2">
    <name type="scientific">Robiginitalea myxolifaciens</name>
    <dbReference type="NCBI Taxonomy" id="400055"/>
    <lineage>
        <taxon>Bacteria</taxon>
        <taxon>Pseudomonadati</taxon>
        <taxon>Bacteroidota</taxon>
        <taxon>Flavobacteriia</taxon>
        <taxon>Flavobacteriales</taxon>
        <taxon>Flavobacteriaceae</taxon>
        <taxon>Robiginitalea</taxon>
    </lineage>
</organism>
<dbReference type="InterPro" id="IPR053154">
    <property type="entry name" value="c-di-AMP_regulator"/>
</dbReference>
<sequence>MIHKVKSGISSPKARVFALFLVFATGAWLISRLSQTYTHTVAIQLTYQDPPDSLILVNTPAREIPARLRANGFQLLSLQLNPKVVDLDLSRAHRRAQSYIIDPDMCSNQIQQALGDGIGLLSIPRDSLRLNFQALRSKSVEVRPNIQIELAQNFMLQGPLDIRPARVHLLGPPDEIDTINQVVTDPLILKDLRDNFESEVTISGMDGLPNTRTSVEKVRISGTVIRFSEVIIEIPVVVTGVPEGMEIRTFPDNIGILCKGGVSTLKDLKPSDFRIEAPYDQPDPESGRLPLSLVRKPESVLAVDLLESSVEFIIRKE</sequence>
<dbReference type="Proteomes" id="UP000199534">
    <property type="component" value="Unassembled WGS sequence"/>
</dbReference>
<dbReference type="STRING" id="400055.SAMN04490243_1667"/>
<dbReference type="Gene3D" id="2.170.120.40">
    <property type="entry name" value="YbbR-like domain"/>
    <property type="match status" value="1"/>
</dbReference>
<proteinExistence type="predicted"/>
<keyword evidence="2" id="KW-1185">Reference proteome</keyword>
<evidence type="ECO:0000313" key="2">
    <source>
        <dbReference type="Proteomes" id="UP000199534"/>
    </source>
</evidence>
<dbReference type="RefSeq" id="WP_092982162.1">
    <property type="nucleotide sequence ID" value="NZ_FOYQ01000002.1"/>
</dbReference>
<dbReference type="PANTHER" id="PTHR37804:SF1">
    <property type="entry name" value="CDAA REGULATORY PROTEIN CDAR"/>
    <property type="match status" value="1"/>
</dbReference>
<dbReference type="EMBL" id="FOYQ01000002">
    <property type="protein sequence ID" value="SFR45102.1"/>
    <property type="molecule type" value="Genomic_DNA"/>
</dbReference>